<feature type="binding site" evidence="5">
    <location>
        <position position="198"/>
    </location>
    <ligand>
        <name>Mn(2+)</name>
        <dbReference type="ChEBI" id="CHEBI:29035"/>
        <label>2</label>
    </ligand>
</feature>
<dbReference type="InterPro" id="IPR005923">
    <property type="entry name" value="HutG"/>
</dbReference>
<feature type="binding site" evidence="5">
    <location>
        <position position="289"/>
    </location>
    <ligand>
        <name>Mn(2+)</name>
        <dbReference type="ChEBI" id="CHEBI:29035"/>
        <label>2</label>
    </ligand>
</feature>
<feature type="binding site" evidence="5">
    <location>
        <position position="289"/>
    </location>
    <ligand>
        <name>Mn(2+)</name>
        <dbReference type="ChEBI" id="CHEBI:29035"/>
        <label>1</label>
    </ligand>
</feature>
<evidence type="ECO:0000256" key="8">
    <source>
        <dbReference type="RuleBase" id="RU003684"/>
    </source>
</evidence>
<evidence type="ECO:0000313" key="11">
    <source>
        <dbReference type="Proteomes" id="UP000248985"/>
    </source>
</evidence>
<organism evidence="10 11">
    <name type="scientific">Micrococcus luteus (strain ATCC 4698 / DSM 20030 / JCM 1464 / CCM 169 / CCUG 5858 / IAM 1056 / NBRC 3333 / NCIMB 9278 / NCTC 2665 / VKM Ac-2230)</name>
    <name type="common">Micrococcus lysodeikticus</name>
    <dbReference type="NCBI Taxonomy" id="465515"/>
    <lineage>
        <taxon>Bacteria</taxon>
        <taxon>Bacillati</taxon>
        <taxon>Actinomycetota</taxon>
        <taxon>Actinomycetes</taxon>
        <taxon>Micrococcales</taxon>
        <taxon>Micrococcaceae</taxon>
        <taxon>Micrococcus</taxon>
    </lineage>
</organism>
<feature type="binding site" evidence="5">
    <location>
        <position position="198"/>
    </location>
    <ligand>
        <name>Mn(2+)</name>
        <dbReference type="ChEBI" id="CHEBI:29035"/>
        <label>1</label>
    </ligand>
</feature>
<dbReference type="Pfam" id="PF00491">
    <property type="entry name" value="Arginase"/>
    <property type="match status" value="1"/>
</dbReference>
<dbReference type="Proteomes" id="UP000248985">
    <property type="component" value="Chromosome 1"/>
</dbReference>
<evidence type="ECO:0000256" key="2">
    <source>
        <dbReference type="ARBA" id="ARBA00022801"/>
    </source>
</evidence>
<feature type="binding site" evidence="5">
    <location>
        <position position="200"/>
    </location>
    <ligand>
        <name>Mn(2+)</name>
        <dbReference type="ChEBI" id="CHEBI:29035"/>
        <label>2</label>
    </ligand>
</feature>
<dbReference type="GO" id="GO:0033389">
    <property type="term" value="P:putrescine biosynthetic process from arginine, via agmatine"/>
    <property type="evidence" value="ECO:0007669"/>
    <property type="project" value="TreeGrafter"/>
</dbReference>
<evidence type="ECO:0000256" key="1">
    <source>
        <dbReference type="ARBA" id="ARBA00022723"/>
    </source>
</evidence>
<evidence type="ECO:0000256" key="6">
    <source>
        <dbReference type="NCBIfam" id="TIGR01227"/>
    </source>
</evidence>
<dbReference type="HAMAP" id="MF_00737">
    <property type="entry name" value="Formimidoylglutam"/>
    <property type="match status" value="1"/>
</dbReference>
<reference evidence="10 11" key="1">
    <citation type="submission" date="2018-06" db="EMBL/GenBank/DDBJ databases">
        <authorList>
            <consortium name="Pathogen Informatics"/>
            <person name="Doyle S."/>
        </authorList>
    </citation>
    <scope>NUCLEOTIDE SEQUENCE [LARGE SCALE GENOMIC DNA]</scope>
    <source>
        <strain evidence="10 11">NCTC2665</strain>
    </source>
</reference>
<dbReference type="EC" id="3.5.3.8" evidence="5 6"/>
<dbReference type="SUPFAM" id="SSF52768">
    <property type="entry name" value="Arginase/deacetylase"/>
    <property type="match status" value="1"/>
</dbReference>
<evidence type="ECO:0000313" key="10">
    <source>
        <dbReference type="EMBL" id="SQG48618.1"/>
    </source>
</evidence>
<evidence type="ECO:0000256" key="3">
    <source>
        <dbReference type="ARBA" id="ARBA00022808"/>
    </source>
</evidence>
<comment type="pathway">
    <text evidence="5">Amino-acid degradation; L-histidine degradation into L-glutamate; L-glutamate from N-formimidoyl-L-glutamate (hydrolase route): step 1/1.</text>
</comment>
<accession>A0A7Z7PA10</accession>
<comment type="cofactor">
    <cofactor evidence="5">
        <name>Mn(2+)</name>
        <dbReference type="ChEBI" id="CHEBI:29035"/>
    </cofactor>
    <text evidence="5">Binds 2 manganese ions per subunit.</text>
</comment>
<dbReference type="PANTHER" id="PTHR11358:SF35">
    <property type="entry name" value="FORMIMIDOYLGLUTAMASE"/>
    <property type="match status" value="1"/>
</dbReference>
<dbReference type="PRINTS" id="PR00116">
    <property type="entry name" value="ARGINASE"/>
</dbReference>
<proteinExistence type="inferred from homology"/>
<keyword evidence="4 5" id="KW-0464">Manganese</keyword>
<comment type="similarity">
    <text evidence="5 7 8">Belongs to the arginase family.</text>
</comment>
<dbReference type="GO" id="GO:0019557">
    <property type="term" value="P:L-histidine catabolic process to glutamate and formate"/>
    <property type="evidence" value="ECO:0007669"/>
    <property type="project" value="UniProtKB-UniPathway"/>
</dbReference>
<evidence type="ECO:0000256" key="5">
    <source>
        <dbReference type="HAMAP-Rule" id="MF_00737"/>
    </source>
</evidence>
<comment type="catalytic activity">
    <reaction evidence="5">
        <text>N-formimidoyl-L-glutamate + H2O = formamide + L-glutamate</text>
        <dbReference type="Rhea" id="RHEA:22492"/>
        <dbReference type="ChEBI" id="CHEBI:15377"/>
        <dbReference type="ChEBI" id="CHEBI:16397"/>
        <dbReference type="ChEBI" id="CHEBI:29985"/>
        <dbReference type="ChEBI" id="CHEBI:58928"/>
        <dbReference type="EC" id="3.5.3.8"/>
    </reaction>
</comment>
<evidence type="ECO:0000256" key="7">
    <source>
        <dbReference type="PROSITE-ProRule" id="PRU00742"/>
    </source>
</evidence>
<keyword evidence="3 5" id="KW-0369">Histidine metabolism</keyword>
<evidence type="ECO:0000256" key="4">
    <source>
        <dbReference type="ARBA" id="ARBA00023211"/>
    </source>
</evidence>
<dbReference type="UniPathway" id="UPA00379">
    <property type="reaction ID" value="UER00552"/>
</dbReference>
<dbReference type="PROSITE" id="PS51409">
    <property type="entry name" value="ARGINASE_2"/>
    <property type="match status" value="1"/>
</dbReference>
<dbReference type="PANTHER" id="PTHR11358">
    <property type="entry name" value="ARGINASE/AGMATINASE"/>
    <property type="match status" value="1"/>
</dbReference>
<feature type="compositionally biased region" description="Basic and acidic residues" evidence="9">
    <location>
        <begin position="38"/>
        <end position="47"/>
    </location>
</feature>
<dbReference type="GO" id="GO:0030145">
    <property type="term" value="F:manganese ion binding"/>
    <property type="evidence" value="ECO:0007669"/>
    <property type="project" value="UniProtKB-UniRule"/>
</dbReference>
<sequence length="368" mass="38289">MSGVVRPSLRTRPSMAWDGPMTSELPSPSLSPAWTGRTDGDTPEHLRWHQVVRPADGRGDPTTPQRDPGAGAPTSGARSTALIGFASDEGVRRNHGRVGAEDGPEALRGALASLAYLEGTGALVDAGDVSVDRGDDDAPGELEAGQAELGTVVSGLLNAHDLAVVLGGGHETAYASITGLTGSTRVAAGTRVGILNLDAHFDLREAPRPSSGTPFLQALRDAEGAEHQLSYAVVGISEANNTRALFDTARERGVTWVTDEQAQTADVTGVRRWVRSFITAVDVLYLTIDLDVLPAAVAPGVSAPAGFGVPYEVIHACTLEATQSGKLALADVVELNPALDVDGRTAKAAARLIHTIVSRHRTDASLLA</sequence>
<feature type="binding site" evidence="5">
    <location>
        <position position="291"/>
    </location>
    <ligand>
        <name>Mn(2+)</name>
        <dbReference type="ChEBI" id="CHEBI:29035"/>
        <label>2</label>
    </ligand>
</feature>
<dbReference type="GO" id="GO:0050415">
    <property type="term" value="F:formimidoylglutamase activity"/>
    <property type="evidence" value="ECO:0007669"/>
    <property type="project" value="UniProtKB-UniRule"/>
</dbReference>
<dbReference type="Gene3D" id="3.40.800.10">
    <property type="entry name" value="Ureohydrolase domain"/>
    <property type="match status" value="1"/>
</dbReference>
<dbReference type="InterPro" id="IPR023696">
    <property type="entry name" value="Ureohydrolase_dom_sf"/>
</dbReference>
<dbReference type="GO" id="GO:0008783">
    <property type="term" value="F:agmatinase activity"/>
    <property type="evidence" value="ECO:0007669"/>
    <property type="project" value="TreeGrafter"/>
</dbReference>
<dbReference type="InterPro" id="IPR006035">
    <property type="entry name" value="Ureohydrolase"/>
</dbReference>
<protein>
    <recommendedName>
        <fullName evidence="5 6">Formimidoylglutamase</fullName>
        <ecNumber evidence="5 6">3.5.3.8</ecNumber>
    </recommendedName>
    <alternativeName>
        <fullName evidence="5">Formiminoglutamase</fullName>
    </alternativeName>
    <alternativeName>
        <fullName evidence="5">Formiminoglutamate hydrolase</fullName>
    </alternativeName>
</protein>
<keyword evidence="2 5" id="KW-0378">Hydrolase</keyword>
<evidence type="ECO:0000256" key="9">
    <source>
        <dbReference type="SAM" id="MobiDB-lite"/>
    </source>
</evidence>
<comment type="function">
    <text evidence="5">Catalyzes the conversion of N-formimidoyl-L-glutamate to L-glutamate and formamide.</text>
</comment>
<name>A0A7Z7PA10_MICLC</name>
<dbReference type="GO" id="GO:0019556">
    <property type="term" value="P:L-histidine catabolic process to glutamate and formamide"/>
    <property type="evidence" value="ECO:0007669"/>
    <property type="project" value="UniProtKB-UniRule"/>
</dbReference>
<dbReference type="InterPro" id="IPR020855">
    <property type="entry name" value="Ureohydrolase_Mn_BS"/>
</dbReference>
<dbReference type="CDD" id="cd09988">
    <property type="entry name" value="Formimidoylglutamase"/>
    <property type="match status" value="1"/>
</dbReference>
<feature type="region of interest" description="Disordered" evidence="9">
    <location>
        <begin position="1"/>
        <end position="78"/>
    </location>
</feature>
<gene>
    <name evidence="5 10" type="primary">hutG</name>
    <name evidence="10" type="ORF">NCTC2665_01254</name>
</gene>
<dbReference type="EMBL" id="LS483396">
    <property type="protein sequence ID" value="SQG48618.1"/>
    <property type="molecule type" value="Genomic_DNA"/>
</dbReference>
<dbReference type="PROSITE" id="PS01053">
    <property type="entry name" value="ARGINASE_1"/>
    <property type="match status" value="1"/>
</dbReference>
<feature type="binding site" evidence="5">
    <location>
        <position position="170"/>
    </location>
    <ligand>
        <name>Mn(2+)</name>
        <dbReference type="ChEBI" id="CHEBI:29035"/>
        <label>1</label>
    </ligand>
</feature>
<dbReference type="NCBIfam" id="TIGR01227">
    <property type="entry name" value="hutG"/>
    <property type="match status" value="1"/>
</dbReference>
<dbReference type="AlphaFoldDB" id="A0A7Z7PA10"/>
<keyword evidence="1 5" id="KW-0479">Metal-binding</keyword>
<feature type="binding site" evidence="5">
    <location>
        <position position="202"/>
    </location>
    <ligand>
        <name>Mn(2+)</name>
        <dbReference type="ChEBI" id="CHEBI:29035"/>
        <label>1</label>
    </ligand>
</feature>